<sequence length="413" mass="45251">MLSKETLVEEFVASNPRSQEAFERALGVLPGGNTRSVFTSLPFPLVLESGNGCEVTSVDGKVYTDFVSDFTAALYGHSNPVIYEALKNIPLTGFALGGITQKEAELGEIIRNRFPSMEKMRFCNSGTEANMYALATALVFTGRKKILVFDRGYHGGTMSFPDKGNPLNIPHDYIIGRFDDIEGTKPFLSADIAAIIVEPMQCAGGVRPASKEFLVFLREAADSLGAVLIFDECVTSRLHFNGMQGSMGIVPDMTVVGKYMGGGFPFGAFGGKEGIMSLYDPYVQGPEKVLVHSGTFNGNIFTLTAAIAASKLVTPEALLNLNNLGEKLRASAQKIVEKTGFDTMYFTGHGSEIGVHFRGDGWYAVRESFYYYLLKHGFMIGFRGFICLNLFHTDELVDRFLQCIQSFVDEYQG</sequence>
<dbReference type="GO" id="GO:0008483">
    <property type="term" value="F:transaminase activity"/>
    <property type="evidence" value="ECO:0007669"/>
    <property type="project" value="InterPro"/>
</dbReference>
<accession>A0AAV9W6M8</accession>
<organism evidence="4 5">
    <name type="scientific">Arthrobotrys musiformis</name>
    <dbReference type="NCBI Taxonomy" id="47236"/>
    <lineage>
        <taxon>Eukaryota</taxon>
        <taxon>Fungi</taxon>
        <taxon>Dikarya</taxon>
        <taxon>Ascomycota</taxon>
        <taxon>Pezizomycotina</taxon>
        <taxon>Orbiliomycetes</taxon>
        <taxon>Orbiliales</taxon>
        <taxon>Orbiliaceae</taxon>
        <taxon>Arthrobotrys</taxon>
    </lineage>
</organism>
<protein>
    <submittedName>
        <fullName evidence="4">Uncharacterized protein</fullName>
    </submittedName>
</protein>
<dbReference type="Gene3D" id="3.40.640.10">
    <property type="entry name" value="Type I PLP-dependent aspartate aminotransferase-like (Major domain)"/>
    <property type="match status" value="1"/>
</dbReference>
<evidence type="ECO:0000256" key="1">
    <source>
        <dbReference type="ARBA" id="ARBA00001933"/>
    </source>
</evidence>
<dbReference type="PANTHER" id="PTHR43713:SF3">
    <property type="entry name" value="GLUTAMATE-1-SEMIALDEHYDE 2,1-AMINOMUTASE 1, CHLOROPLASTIC-RELATED"/>
    <property type="match status" value="1"/>
</dbReference>
<keyword evidence="5" id="KW-1185">Reference proteome</keyword>
<dbReference type="Gene3D" id="3.90.1150.10">
    <property type="entry name" value="Aspartate Aminotransferase, domain 1"/>
    <property type="match status" value="1"/>
</dbReference>
<dbReference type="GO" id="GO:0030170">
    <property type="term" value="F:pyridoxal phosphate binding"/>
    <property type="evidence" value="ECO:0007669"/>
    <property type="project" value="InterPro"/>
</dbReference>
<comment type="similarity">
    <text evidence="3">Belongs to the class-III pyridoxal-phosphate-dependent aminotransferase family.</text>
</comment>
<evidence type="ECO:0000313" key="4">
    <source>
        <dbReference type="EMBL" id="KAK6503253.1"/>
    </source>
</evidence>
<dbReference type="SUPFAM" id="SSF53383">
    <property type="entry name" value="PLP-dependent transferases"/>
    <property type="match status" value="1"/>
</dbReference>
<proteinExistence type="inferred from homology"/>
<dbReference type="InterPro" id="IPR005814">
    <property type="entry name" value="Aminotrans_3"/>
</dbReference>
<reference evidence="4 5" key="1">
    <citation type="submission" date="2023-08" db="EMBL/GenBank/DDBJ databases">
        <authorList>
            <person name="Palmer J.M."/>
        </authorList>
    </citation>
    <scope>NUCLEOTIDE SEQUENCE [LARGE SCALE GENOMIC DNA]</scope>
    <source>
        <strain evidence="4 5">TWF481</strain>
    </source>
</reference>
<dbReference type="AlphaFoldDB" id="A0AAV9W6M8"/>
<dbReference type="Pfam" id="PF00202">
    <property type="entry name" value="Aminotran_3"/>
    <property type="match status" value="2"/>
</dbReference>
<gene>
    <name evidence="4" type="ORF">TWF481_008282</name>
</gene>
<dbReference type="Proteomes" id="UP001370758">
    <property type="component" value="Unassembled WGS sequence"/>
</dbReference>
<comment type="cofactor">
    <cofactor evidence="1">
        <name>pyridoxal 5'-phosphate</name>
        <dbReference type="ChEBI" id="CHEBI:597326"/>
    </cofactor>
</comment>
<comment type="caution">
    <text evidence="4">The sequence shown here is derived from an EMBL/GenBank/DDBJ whole genome shotgun (WGS) entry which is preliminary data.</text>
</comment>
<dbReference type="InterPro" id="IPR015422">
    <property type="entry name" value="PyrdxlP-dep_Trfase_small"/>
</dbReference>
<dbReference type="InterPro" id="IPR015421">
    <property type="entry name" value="PyrdxlP-dep_Trfase_major"/>
</dbReference>
<evidence type="ECO:0000313" key="5">
    <source>
        <dbReference type="Proteomes" id="UP001370758"/>
    </source>
</evidence>
<dbReference type="InterPro" id="IPR015424">
    <property type="entry name" value="PyrdxlP-dep_Trfase"/>
</dbReference>
<keyword evidence="2 3" id="KW-0663">Pyridoxal phosphate</keyword>
<name>A0AAV9W6M8_9PEZI</name>
<evidence type="ECO:0000256" key="2">
    <source>
        <dbReference type="ARBA" id="ARBA00022898"/>
    </source>
</evidence>
<dbReference type="EMBL" id="JAVHJL010000005">
    <property type="protein sequence ID" value="KAK6503253.1"/>
    <property type="molecule type" value="Genomic_DNA"/>
</dbReference>
<evidence type="ECO:0000256" key="3">
    <source>
        <dbReference type="RuleBase" id="RU003560"/>
    </source>
</evidence>
<dbReference type="PANTHER" id="PTHR43713">
    <property type="entry name" value="GLUTAMATE-1-SEMIALDEHYDE 2,1-AMINOMUTASE"/>
    <property type="match status" value="1"/>
</dbReference>